<accession>A0A1Q9E514</accession>
<evidence type="ECO:0000313" key="5">
    <source>
        <dbReference type="Proteomes" id="UP000186817"/>
    </source>
</evidence>
<feature type="compositionally biased region" description="Low complexity" evidence="2">
    <location>
        <begin position="652"/>
        <end position="668"/>
    </location>
</feature>
<reference evidence="4 5" key="1">
    <citation type="submission" date="2016-02" db="EMBL/GenBank/DDBJ databases">
        <title>Genome analysis of coral dinoflagellate symbionts highlights evolutionary adaptations to a symbiotic lifestyle.</title>
        <authorList>
            <person name="Aranda M."/>
            <person name="Li Y."/>
            <person name="Liew Y.J."/>
            <person name="Baumgarten S."/>
            <person name="Simakov O."/>
            <person name="Wilson M."/>
            <person name="Piel J."/>
            <person name="Ashoor H."/>
            <person name="Bougouffa S."/>
            <person name="Bajic V.B."/>
            <person name="Ryu T."/>
            <person name="Ravasi T."/>
            <person name="Bayer T."/>
            <person name="Micklem G."/>
            <person name="Kim H."/>
            <person name="Bhak J."/>
            <person name="Lajeunesse T.C."/>
            <person name="Voolstra C.R."/>
        </authorList>
    </citation>
    <scope>NUCLEOTIDE SEQUENCE [LARGE SCALE GENOMIC DNA]</scope>
    <source>
        <strain evidence="4 5">CCMP2467</strain>
    </source>
</reference>
<feature type="transmembrane region" description="Helical" evidence="3">
    <location>
        <begin position="297"/>
        <end position="316"/>
    </location>
</feature>
<organism evidence="4 5">
    <name type="scientific">Symbiodinium microadriaticum</name>
    <name type="common">Dinoflagellate</name>
    <name type="synonym">Zooxanthella microadriatica</name>
    <dbReference type="NCBI Taxonomy" id="2951"/>
    <lineage>
        <taxon>Eukaryota</taxon>
        <taxon>Sar</taxon>
        <taxon>Alveolata</taxon>
        <taxon>Dinophyceae</taxon>
        <taxon>Suessiales</taxon>
        <taxon>Symbiodiniaceae</taxon>
        <taxon>Symbiodinium</taxon>
    </lineage>
</organism>
<keyword evidence="3" id="KW-0812">Transmembrane</keyword>
<evidence type="ECO:0000256" key="2">
    <source>
        <dbReference type="SAM" id="MobiDB-lite"/>
    </source>
</evidence>
<dbReference type="Proteomes" id="UP000186817">
    <property type="component" value="Unassembled WGS sequence"/>
</dbReference>
<feature type="transmembrane region" description="Helical" evidence="3">
    <location>
        <begin position="234"/>
        <end position="257"/>
    </location>
</feature>
<feature type="compositionally biased region" description="Basic and acidic residues" evidence="2">
    <location>
        <begin position="1145"/>
        <end position="1158"/>
    </location>
</feature>
<proteinExistence type="predicted"/>
<feature type="region of interest" description="Disordered" evidence="2">
    <location>
        <begin position="849"/>
        <end position="1183"/>
    </location>
</feature>
<evidence type="ECO:0000313" key="4">
    <source>
        <dbReference type="EMBL" id="OLQ02522.1"/>
    </source>
</evidence>
<evidence type="ECO:0000256" key="1">
    <source>
        <dbReference type="ARBA" id="ARBA00023065"/>
    </source>
</evidence>
<comment type="caution">
    <text evidence="4">The sequence shown here is derived from an EMBL/GenBank/DDBJ whole genome shotgun (WGS) entry which is preliminary data.</text>
</comment>
<keyword evidence="1" id="KW-0813">Transport</keyword>
<feature type="transmembrane region" description="Helical" evidence="3">
    <location>
        <begin position="263"/>
        <end position="285"/>
    </location>
</feature>
<feature type="region of interest" description="Disordered" evidence="2">
    <location>
        <begin position="640"/>
        <end position="672"/>
    </location>
</feature>
<evidence type="ECO:0000256" key="3">
    <source>
        <dbReference type="SAM" id="Phobius"/>
    </source>
</evidence>
<name>A0A1Q9E514_SYMMI</name>
<dbReference type="GO" id="GO:0006874">
    <property type="term" value="P:intracellular calcium ion homeostasis"/>
    <property type="evidence" value="ECO:0007669"/>
    <property type="project" value="TreeGrafter"/>
</dbReference>
<dbReference type="GO" id="GO:0015369">
    <property type="term" value="F:calcium:proton antiporter activity"/>
    <property type="evidence" value="ECO:0007669"/>
    <property type="project" value="TreeGrafter"/>
</dbReference>
<feature type="compositionally biased region" description="Gly residues" evidence="2">
    <location>
        <begin position="1131"/>
        <end position="1144"/>
    </location>
</feature>
<dbReference type="InterPro" id="IPR004713">
    <property type="entry name" value="CaH_exchang"/>
</dbReference>
<dbReference type="GO" id="GO:0016020">
    <property type="term" value="C:membrane"/>
    <property type="evidence" value="ECO:0007669"/>
    <property type="project" value="InterPro"/>
</dbReference>
<dbReference type="PANTHER" id="PTHR31503">
    <property type="entry name" value="VACUOLAR CALCIUM ION TRANSPORTER"/>
    <property type="match status" value="1"/>
</dbReference>
<feature type="region of interest" description="Disordered" evidence="2">
    <location>
        <begin position="555"/>
        <end position="603"/>
    </location>
</feature>
<keyword evidence="3" id="KW-0472">Membrane</keyword>
<feature type="transmembrane region" description="Helical" evidence="3">
    <location>
        <begin position="375"/>
        <end position="394"/>
    </location>
</feature>
<feature type="transmembrane region" description="Helical" evidence="3">
    <location>
        <begin position="203"/>
        <end position="222"/>
    </location>
</feature>
<protein>
    <submittedName>
        <fullName evidence="4">Vacuolar calcium ion transporter</fullName>
    </submittedName>
</protein>
<feature type="compositionally biased region" description="Gly residues" evidence="2">
    <location>
        <begin position="1037"/>
        <end position="1048"/>
    </location>
</feature>
<dbReference type="PANTHER" id="PTHR31503:SF22">
    <property type="entry name" value="VACUOLAR CALCIUM ION TRANSPORTER"/>
    <property type="match status" value="1"/>
</dbReference>
<feature type="transmembrane region" description="Helical" evidence="3">
    <location>
        <begin position="415"/>
        <end position="432"/>
    </location>
</feature>
<feature type="compositionally biased region" description="Polar residues" evidence="2">
    <location>
        <begin position="1080"/>
        <end position="1089"/>
    </location>
</feature>
<sequence length="1375" mass="147528">MWPQQLATMQEKHSSQDSVVMTAEEASGRFWCNVEQRCARARYWENDLTISDLNLNLLALPDSAIVELFARAGLDRIWTLVDAMHHLTSPSWPQLRMLAVILSEDSVGEAGNHSLNLDATMASQMQAQKELRRTSSKLERQGGYQLVSTCPFECDKRRTEDDKKKEKNDLEGFATIFGDNKILTLVFVPLGLMAHQLHWADTYVFSFNFLAIIPLAWLIGKATEDVAARIGETAGGLLNATFGNVAWVEMLLCIVQPPDFAEVVWVVLFGGSGCAFLFGGLYYPIQRYNQAGAATQCSLMALSVFAIGLPTIYVNVLKQESEWEHMVEVSRWAPAREISSYRMNARYLVFQLKTHASLFQDEGEGEGEEEEEPDLSPVTAAILLLVCTVVTSYATDALIEAIKGTIDEWKVSKEYQAWFIGIILLPIIGNAAEHYTAIKVKLPTFSQVAMQNKMDLSLGVASSCSCRVVMPDGSTRPVLLFSVFLVNSILNNGQSNWLEAMQKTILAPRYREFPRPVAEHFCASRGGGFKGLQSLFNPKAGNKVFALDSVLPDANRTRPQKPATGKLALPAVPGSRNVGGEDPLKAGSPVLSVSPELEPVRESDGFSPAFQDAVQTMMQSLQGGNQPQGTAKVTNEPEMTVGASEEPGPDMTSTSSEPPKPTEPQTSESRMRRAIARTRWPVKPPERIEEIKNIEVFAERLVDAYGSLTKAFEAFDSHDRSEVTRSQFDAALDAMKLDVEELCGIPASKLFSMVSRASKKPIGALTEQAWNSFFKKYLGQTSSAHLLEADYSIQAALSHLAELHRLQPSSAPRERRRWDEEGSDSDPPRRWCVVAAAVLDDSTMAKLANLEDTGSTDRQKNMQEEAGGGRRRGAVGSQEHADGSSASGDSDDDATTRRRLAQDQAGDGSRDGRGQIHESSGGSGVKEGTPGEDADAKLLANGNGAKSGEASYSSDLGGGKDTRGPMQEQRERLGAIDEDGSTLSPGAEVSNSVVPDEEGLQTSASATRAPGGESGLQAPSGPGPGHGSGRGTNTSSGGFGNSGSGVGAPSGTSGTDGDGHRSASKDGQAEEGDGRRLNPGTGSAGNSSVLDGPENSKDAFGSTPSDPLSRSTRDPDGRTNNMGGSLDGAAAGAGGAGSSVGGNDGGRDAGADAKDRRTGRAGISSSFSAQDLDGAPAGSKSFSGYADVNRRKYQSEPTDLLARAAAESQSHSAVGAEGVSDEAGDATSGLKVAYTHGKEESSDSEVDDEISSIGIEEEKTAGDIQSLVKRVFRLYATGYSKGQYVFIRNPDLGHFMDDAKEALPAHRKKFRRFKRIFESIFDDTIQLQCDMPGQGLRITAGLTLDWFQVFVQKAVRRVGTEVMGFFMALLEAQGC</sequence>
<dbReference type="EMBL" id="LSRX01000262">
    <property type="protein sequence ID" value="OLQ02522.1"/>
    <property type="molecule type" value="Genomic_DNA"/>
</dbReference>
<keyword evidence="1" id="KW-0406">Ion transport</keyword>
<gene>
    <name evidence="4" type="primary">VCX1</name>
    <name evidence="4" type="ORF">AK812_SmicGene14624</name>
</gene>
<feature type="compositionally biased region" description="Basic and acidic residues" evidence="2">
    <location>
        <begin position="1057"/>
        <end position="1076"/>
    </location>
</feature>
<feature type="region of interest" description="Disordered" evidence="2">
    <location>
        <begin position="1205"/>
        <end position="1225"/>
    </location>
</feature>
<dbReference type="OrthoDB" id="431204at2759"/>
<feature type="compositionally biased region" description="Polar residues" evidence="2">
    <location>
        <begin position="981"/>
        <end position="993"/>
    </location>
</feature>
<feature type="region of interest" description="Disordered" evidence="2">
    <location>
        <begin position="808"/>
        <end position="829"/>
    </location>
</feature>
<keyword evidence="5" id="KW-1185">Reference proteome</keyword>
<keyword evidence="3" id="KW-1133">Transmembrane helix</keyword>
<feature type="compositionally biased region" description="Basic and acidic residues" evidence="2">
    <location>
        <begin position="958"/>
        <end position="975"/>
    </location>
</feature>